<evidence type="ECO:0000313" key="3">
    <source>
        <dbReference type="EMBL" id="GAB36519.1"/>
    </source>
</evidence>
<accession>H5TSR1</accession>
<dbReference type="PRINTS" id="PR00598">
    <property type="entry name" value="HTHMARR"/>
</dbReference>
<sequence length="179" mass="19714">MSGDGYHRHVNSSTPDSRPGRDLVDRIEAEWAQSYPDLDVAPIAILGRIQRIATVSNHRLDRKLEAHGIGRSEFDVLGALARSDRPLRASEVVSTTMLSGASITKISETLSRRGLLERRRSERDGRVVLLELTAEGRALVDAELPNRLADDADVLAPLSADERGQLVDLLRRISMDLGD</sequence>
<dbReference type="PANTHER" id="PTHR33164">
    <property type="entry name" value="TRANSCRIPTIONAL REGULATOR, MARR FAMILY"/>
    <property type="match status" value="1"/>
</dbReference>
<organism evidence="3 4">
    <name type="scientific">Gordonia otitidis (strain DSM 44809 / CCUG 52243 / JCM 12355 / NBRC 100426 / IFM 10032)</name>
    <dbReference type="NCBI Taxonomy" id="1108044"/>
    <lineage>
        <taxon>Bacteria</taxon>
        <taxon>Bacillati</taxon>
        <taxon>Actinomycetota</taxon>
        <taxon>Actinomycetes</taxon>
        <taxon>Mycobacteriales</taxon>
        <taxon>Gordoniaceae</taxon>
        <taxon>Gordonia</taxon>
    </lineage>
</organism>
<dbReference type="RefSeq" id="WP_007240699.1">
    <property type="nucleotide sequence ID" value="NZ_BAFB01000223.1"/>
</dbReference>
<evidence type="ECO:0000259" key="2">
    <source>
        <dbReference type="PROSITE" id="PS50995"/>
    </source>
</evidence>
<proteinExistence type="predicted"/>
<gene>
    <name evidence="3" type="ORF">GOOTI_223_00030</name>
</gene>
<dbReference type="Gene3D" id="1.10.10.10">
    <property type="entry name" value="Winged helix-like DNA-binding domain superfamily/Winged helix DNA-binding domain"/>
    <property type="match status" value="1"/>
</dbReference>
<dbReference type="InterPro" id="IPR039422">
    <property type="entry name" value="MarR/SlyA-like"/>
</dbReference>
<dbReference type="SMART" id="SM00347">
    <property type="entry name" value="HTH_MARR"/>
    <property type="match status" value="1"/>
</dbReference>
<dbReference type="PANTHER" id="PTHR33164:SF43">
    <property type="entry name" value="HTH-TYPE TRANSCRIPTIONAL REPRESSOR YETL"/>
    <property type="match status" value="1"/>
</dbReference>
<dbReference type="GO" id="GO:0006950">
    <property type="term" value="P:response to stress"/>
    <property type="evidence" value="ECO:0007669"/>
    <property type="project" value="TreeGrafter"/>
</dbReference>
<feature type="domain" description="HTH marR-type" evidence="2">
    <location>
        <begin position="42"/>
        <end position="175"/>
    </location>
</feature>
<dbReference type="PROSITE" id="PS50995">
    <property type="entry name" value="HTH_MARR_2"/>
    <property type="match status" value="1"/>
</dbReference>
<dbReference type="Proteomes" id="UP000005038">
    <property type="component" value="Unassembled WGS sequence"/>
</dbReference>
<evidence type="ECO:0000256" key="1">
    <source>
        <dbReference type="SAM" id="MobiDB-lite"/>
    </source>
</evidence>
<comment type="caution">
    <text evidence="3">The sequence shown here is derived from an EMBL/GenBank/DDBJ whole genome shotgun (WGS) entry which is preliminary data.</text>
</comment>
<dbReference type="InterPro" id="IPR036388">
    <property type="entry name" value="WH-like_DNA-bd_sf"/>
</dbReference>
<feature type="region of interest" description="Disordered" evidence="1">
    <location>
        <begin position="1"/>
        <end position="21"/>
    </location>
</feature>
<dbReference type="OrthoDB" id="3237509at2"/>
<dbReference type="EMBL" id="BAFB01000223">
    <property type="protein sequence ID" value="GAB36519.1"/>
    <property type="molecule type" value="Genomic_DNA"/>
</dbReference>
<protein>
    <submittedName>
        <fullName evidence="3">MarR family transcriptional regulator</fullName>
    </submittedName>
</protein>
<dbReference type="SUPFAM" id="SSF46785">
    <property type="entry name" value="Winged helix' DNA-binding domain"/>
    <property type="match status" value="1"/>
</dbReference>
<dbReference type="InterPro" id="IPR000835">
    <property type="entry name" value="HTH_MarR-typ"/>
</dbReference>
<dbReference type="Pfam" id="PF12802">
    <property type="entry name" value="MarR_2"/>
    <property type="match status" value="1"/>
</dbReference>
<reference evidence="3" key="1">
    <citation type="submission" date="2012-02" db="EMBL/GenBank/DDBJ databases">
        <title>Whole genome shotgun sequence of Gordonia otitidis NBRC 100426.</title>
        <authorList>
            <person name="Yoshida I."/>
            <person name="Hosoyama A."/>
            <person name="Tsuchikane K."/>
            <person name="Katsumata H."/>
            <person name="Yamazaki S."/>
            <person name="Fujita N."/>
        </authorList>
    </citation>
    <scope>NUCLEOTIDE SEQUENCE [LARGE SCALE GENOMIC DNA]</scope>
    <source>
        <strain evidence="3">NBRC 100426</strain>
    </source>
</reference>
<dbReference type="STRING" id="1108044.GOOTI_223_00030"/>
<keyword evidence="4" id="KW-1185">Reference proteome</keyword>
<dbReference type="InterPro" id="IPR036390">
    <property type="entry name" value="WH_DNA-bd_sf"/>
</dbReference>
<evidence type="ECO:0000313" key="4">
    <source>
        <dbReference type="Proteomes" id="UP000005038"/>
    </source>
</evidence>
<name>H5TSR1_GORO1</name>
<dbReference type="GO" id="GO:0003700">
    <property type="term" value="F:DNA-binding transcription factor activity"/>
    <property type="evidence" value="ECO:0007669"/>
    <property type="project" value="InterPro"/>
</dbReference>
<dbReference type="AlphaFoldDB" id="H5TSR1"/>